<dbReference type="Proteomes" id="UP001652622">
    <property type="component" value="Unplaced"/>
</dbReference>
<dbReference type="Pfam" id="PF15440">
    <property type="entry name" value="THRAP3_BCLAF1"/>
    <property type="match status" value="1"/>
</dbReference>
<organism evidence="3 4">
    <name type="scientific">Pantherophis guttatus</name>
    <name type="common">Corn snake</name>
    <name type="synonym">Elaphe guttata</name>
    <dbReference type="NCBI Taxonomy" id="94885"/>
    <lineage>
        <taxon>Eukaryota</taxon>
        <taxon>Metazoa</taxon>
        <taxon>Chordata</taxon>
        <taxon>Craniata</taxon>
        <taxon>Vertebrata</taxon>
        <taxon>Euteleostomi</taxon>
        <taxon>Lepidosauria</taxon>
        <taxon>Squamata</taxon>
        <taxon>Bifurcata</taxon>
        <taxon>Unidentata</taxon>
        <taxon>Episquamata</taxon>
        <taxon>Toxicofera</taxon>
        <taxon>Serpentes</taxon>
        <taxon>Colubroidea</taxon>
        <taxon>Colubridae</taxon>
        <taxon>Colubrinae</taxon>
        <taxon>Pantherophis</taxon>
    </lineage>
</organism>
<dbReference type="AlphaFoldDB" id="A0A6P9D2N4"/>
<feature type="compositionally biased region" description="Low complexity" evidence="2">
    <location>
        <begin position="256"/>
        <end position="269"/>
    </location>
</feature>
<feature type="region of interest" description="Disordered" evidence="2">
    <location>
        <begin position="219"/>
        <end position="278"/>
    </location>
</feature>
<dbReference type="CTD" id="256643"/>
<feature type="compositionally biased region" description="Basic and acidic residues" evidence="2">
    <location>
        <begin position="244"/>
        <end position="255"/>
    </location>
</feature>
<evidence type="ECO:0000313" key="3">
    <source>
        <dbReference type="Proteomes" id="UP001652622"/>
    </source>
</evidence>
<dbReference type="PANTHER" id="PTHR15268">
    <property type="entry name" value="THRAP3/BCLAF1"/>
    <property type="match status" value="1"/>
</dbReference>
<dbReference type="InParanoid" id="A0A6P9D2N4"/>
<dbReference type="GO" id="GO:0045944">
    <property type="term" value="P:positive regulation of transcription by RNA polymerase II"/>
    <property type="evidence" value="ECO:0007669"/>
    <property type="project" value="TreeGrafter"/>
</dbReference>
<dbReference type="OMA" id="KWHEDEF"/>
<feature type="region of interest" description="Disordered" evidence="2">
    <location>
        <begin position="101"/>
        <end position="121"/>
    </location>
</feature>
<proteinExistence type="inferred from homology"/>
<dbReference type="GeneID" id="117675430"/>
<dbReference type="GO" id="GO:0003712">
    <property type="term" value="F:transcription coregulator activity"/>
    <property type="evidence" value="ECO:0007669"/>
    <property type="project" value="TreeGrafter"/>
</dbReference>
<dbReference type="OrthoDB" id="9935637at2759"/>
<feature type="compositionally biased region" description="Basic and acidic residues" evidence="2">
    <location>
        <begin position="111"/>
        <end position="121"/>
    </location>
</feature>
<dbReference type="InterPro" id="IPR029199">
    <property type="entry name" value="THRAP3_BCLAF1"/>
</dbReference>
<dbReference type="GO" id="GO:0003677">
    <property type="term" value="F:DNA binding"/>
    <property type="evidence" value="ECO:0007669"/>
    <property type="project" value="TreeGrafter"/>
</dbReference>
<comment type="similarity">
    <text evidence="1">Belongs to the BCLAF1/THRAP3 family.</text>
</comment>
<keyword evidence="3" id="KW-1185">Reference proteome</keyword>
<dbReference type="KEGG" id="pgut:117675430"/>
<reference evidence="4" key="1">
    <citation type="submission" date="2025-08" db="UniProtKB">
        <authorList>
            <consortium name="RefSeq"/>
        </authorList>
    </citation>
    <scope>IDENTIFICATION</scope>
    <source>
        <tissue evidence="4">Blood</tissue>
    </source>
</reference>
<evidence type="ECO:0000256" key="2">
    <source>
        <dbReference type="SAM" id="MobiDB-lite"/>
    </source>
</evidence>
<dbReference type="PANTHER" id="PTHR15268:SF17">
    <property type="entry name" value="BCLAF1 AND THRAP3 FAMILY MEMBER 3"/>
    <property type="match status" value="1"/>
</dbReference>
<protein>
    <submittedName>
        <fullName evidence="4">BCLAF1 and THRAP3 family member 3 isoform X1</fullName>
    </submittedName>
</protein>
<dbReference type="FunCoup" id="A0A6P9D2N4">
    <property type="interactions" value="16"/>
</dbReference>
<sequence length="713" mass="85539">MYLKNCNGRLKNNLNEDSLQVYGKMVRSRSRSPRWKRRSLSPVFRAQEYNRQRHIDYDSEYKIFQKDSKKLITWRMEEAKHGQTNPRYIPHETNYHRLHESRSYSPSLKRNPSEDIDNHKSFRTYSPERNECIRRNQFSSRYLEMSHKEYHQSFYPSKVHVREMHEGTRAVGNTKEMKTYHRPLKTLCKFERKWHENDLRHHQVQEDKYVQSFRRFSNECTPRSSSKKRYPDRDYREYGPSSKKVNEMERYDRESASSSKWKQNYSSSNQKREEQRNLEDQWHAEIEYSNNCEAKVTYEYSHKRHRHPEGGKYSSDEKAEKYVKLDNEKYSYCKGVWNSKCSDHYSSDRASRMGQPHTEVAVKYNSGKGHNSCVKSLDQNEKERIQKDLDFRGRINFSSNYQHDTGSSDVHARKEKLTVKVDMKKTIHKYRGASGHIMERQTSCDLVAVGKKPESFHPVFEHIKSVTQKVEQNPSKEFAQEIIRIIHQVKANYFKSSDLTLNERFSKIQDISEANEVKRHLDPEIHRRIDMSLAELQNKRANLCESGQNVVRVLEDPNDLRHDIERRRKQRLENEDENIFYINIPQRHAQNNSFVKLRSTQAYKYQKSPRFPSQPFRKFIKKPYMSHYTENSHADIATNRFKRQIENPETVQRPIKYSFIDGRPHFRSNLVQKGLYIQAKYQRLRYAGARGVTTYKIREELLRKQNWTSELQY</sequence>
<evidence type="ECO:0000256" key="1">
    <source>
        <dbReference type="ARBA" id="ARBA00006481"/>
    </source>
</evidence>
<evidence type="ECO:0000313" key="4">
    <source>
        <dbReference type="RefSeq" id="XP_034289937.1"/>
    </source>
</evidence>
<dbReference type="RefSeq" id="XP_034289937.1">
    <property type="nucleotide sequence ID" value="XM_034434046.2"/>
</dbReference>
<name>A0A6P9D2N4_PANGU</name>
<dbReference type="GO" id="GO:0016592">
    <property type="term" value="C:mediator complex"/>
    <property type="evidence" value="ECO:0007669"/>
    <property type="project" value="TreeGrafter"/>
</dbReference>
<gene>
    <name evidence="4" type="primary">BCLAF3</name>
</gene>
<accession>A0A6P9D2N4</accession>